<dbReference type="Proteomes" id="UP000467840">
    <property type="component" value="Chromosome 9"/>
</dbReference>
<comment type="caution">
    <text evidence="7">The sequence shown here is derived from an EMBL/GenBank/DDBJ whole genome shotgun (WGS) entry which is preliminary data.</text>
</comment>
<dbReference type="SUPFAM" id="SSF81606">
    <property type="entry name" value="PP2C-like"/>
    <property type="match status" value="1"/>
</dbReference>
<accession>A0A6A6M4I7</accession>
<keyword evidence="4" id="KW-0472">Membrane</keyword>
<evidence type="ECO:0000259" key="6">
    <source>
        <dbReference type="PROSITE" id="PS51746"/>
    </source>
</evidence>
<evidence type="ECO:0000313" key="7">
    <source>
        <dbReference type="EMBL" id="KAF2307283.1"/>
    </source>
</evidence>
<comment type="similarity">
    <text evidence="5">Belongs to the ROH1 family.</text>
</comment>
<evidence type="ECO:0000256" key="2">
    <source>
        <dbReference type="ARBA" id="ARBA00022692"/>
    </source>
</evidence>
<gene>
    <name evidence="7" type="ORF">GH714_026089</name>
</gene>
<dbReference type="Pfam" id="PF00481">
    <property type="entry name" value="PP2C"/>
    <property type="match status" value="1"/>
</dbReference>
<dbReference type="PANTHER" id="PTHR31509">
    <property type="entry name" value="BPS1-LIKE PROTEIN"/>
    <property type="match status" value="1"/>
</dbReference>
<evidence type="ECO:0000256" key="5">
    <source>
        <dbReference type="ARBA" id="ARBA00035114"/>
    </source>
</evidence>
<organism evidence="7 8">
    <name type="scientific">Hevea brasiliensis</name>
    <name type="common">Para rubber tree</name>
    <name type="synonym">Siphonia brasiliensis</name>
    <dbReference type="NCBI Taxonomy" id="3981"/>
    <lineage>
        <taxon>Eukaryota</taxon>
        <taxon>Viridiplantae</taxon>
        <taxon>Streptophyta</taxon>
        <taxon>Embryophyta</taxon>
        <taxon>Tracheophyta</taxon>
        <taxon>Spermatophyta</taxon>
        <taxon>Magnoliopsida</taxon>
        <taxon>eudicotyledons</taxon>
        <taxon>Gunneridae</taxon>
        <taxon>Pentapetalae</taxon>
        <taxon>rosids</taxon>
        <taxon>fabids</taxon>
        <taxon>Malpighiales</taxon>
        <taxon>Euphorbiaceae</taxon>
        <taxon>Crotonoideae</taxon>
        <taxon>Micrandreae</taxon>
        <taxon>Hevea</taxon>
    </lineage>
</organism>
<evidence type="ECO:0000256" key="3">
    <source>
        <dbReference type="ARBA" id="ARBA00022989"/>
    </source>
</evidence>
<dbReference type="InterPro" id="IPR008511">
    <property type="entry name" value="ROH1-like"/>
</dbReference>
<feature type="domain" description="PPM-type phosphatase" evidence="6">
    <location>
        <begin position="87"/>
        <end position="394"/>
    </location>
</feature>
<dbReference type="Gene3D" id="3.60.40.10">
    <property type="entry name" value="PPM-type phosphatase domain"/>
    <property type="match status" value="1"/>
</dbReference>
<evidence type="ECO:0000313" key="8">
    <source>
        <dbReference type="Proteomes" id="UP000467840"/>
    </source>
</evidence>
<dbReference type="SMART" id="SM00332">
    <property type="entry name" value="PP2Cc"/>
    <property type="match status" value="1"/>
</dbReference>
<keyword evidence="8" id="KW-1185">Reference proteome</keyword>
<dbReference type="Pfam" id="PF05633">
    <property type="entry name" value="ROH1-like"/>
    <property type="match status" value="1"/>
</dbReference>
<evidence type="ECO:0000256" key="4">
    <source>
        <dbReference type="ARBA" id="ARBA00023136"/>
    </source>
</evidence>
<dbReference type="GO" id="GO:0016020">
    <property type="term" value="C:membrane"/>
    <property type="evidence" value="ECO:0007669"/>
    <property type="project" value="UniProtKB-SubCell"/>
</dbReference>
<dbReference type="InterPro" id="IPR001932">
    <property type="entry name" value="PPM-type_phosphatase-like_dom"/>
</dbReference>
<name>A0A6A6M4I7_HEVBR</name>
<keyword evidence="3" id="KW-1133">Transmembrane helix</keyword>
<comment type="subcellular location">
    <subcellularLocation>
        <location evidence="1">Membrane</location>
        <topology evidence="1">Single-pass membrane protein</topology>
    </subcellularLocation>
</comment>
<proteinExistence type="inferred from homology"/>
<dbReference type="InterPro" id="IPR036457">
    <property type="entry name" value="PPM-type-like_dom_sf"/>
</dbReference>
<protein>
    <recommendedName>
        <fullName evidence="6">PPM-type phosphatase domain-containing protein</fullName>
    </recommendedName>
</protein>
<keyword evidence="2" id="KW-0812">Transmembrane</keyword>
<dbReference type="PROSITE" id="PS51746">
    <property type="entry name" value="PPM_2"/>
    <property type="match status" value="1"/>
</dbReference>
<dbReference type="CDD" id="cd00143">
    <property type="entry name" value="PP2Cc"/>
    <property type="match status" value="1"/>
</dbReference>
<reference evidence="7 8" key="1">
    <citation type="journal article" date="2020" name="Mol. Plant">
        <title>The Chromosome-Based Rubber Tree Genome Provides New Insights into Spurge Genome Evolution and Rubber Biosynthesis.</title>
        <authorList>
            <person name="Liu J."/>
            <person name="Shi C."/>
            <person name="Shi C.C."/>
            <person name="Li W."/>
            <person name="Zhang Q.J."/>
            <person name="Zhang Y."/>
            <person name="Li K."/>
            <person name="Lu H.F."/>
            <person name="Shi C."/>
            <person name="Zhu S.T."/>
            <person name="Xiao Z.Y."/>
            <person name="Nan H."/>
            <person name="Yue Y."/>
            <person name="Zhu X.G."/>
            <person name="Wu Y."/>
            <person name="Hong X.N."/>
            <person name="Fan G.Y."/>
            <person name="Tong Y."/>
            <person name="Zhang D."/>
            <person name="Mao C.L."/>
            <person name="Liu Y.L."/>
            <person name="Hao S.J."/>
            <person name="Liu W.Q."/>
            <person name="Lv M.Q."/>
            <person name="Zhang H.B."/>
            <person name="Liu Y."/>
            <person name="Hu-Tang G.R."/>
            <person name="Wang J.P."/>
            <person name="Wang J.H."/>
            <person name="Sun Y.H."/>
            <person name="Ni S.B."/>
            <person name="Chen W.B."/>
            <person name="Zhang X.C."/>
            <person name="Jiao Y.N."/>
            <person name="Eichler E.E."/>
            <person name="Li G.H."/>
            <person name="Liu X."/>
            <person name="Gao L.Z."/>
        </authorList>
    </citation>
    <scope>NUCLEOTIDE SEQUENCE [LARGE SCALE GENOMIC DNA]</scope>
    <source>
        <strain evidence="8">cv. GT1</strain>
        <tissue evidence="7">Leaf</tissue>
    </source>
</reference>
<dbReference type="AlphaFoldDB" id="A0A6A6M4I7"/>
<evidence type="ECO:0000256" key="1">
    <source>
        <dbReference type="ARBA" id="ARBA00004167"/>
    </source>
</evidence>
<sequence>MLRFFNLQKGRSLQHSGVRWTLNFNIGMGHLSSMFNGLARSFLTRKGKNIGNGDGREAAEAMAKEAKKNDLILRSSGVVNIDGSKNFASVFSKRGEKGVNQDSFIVWEEFGCQEDMMFCGIFDGHGSWGHFVAKKVREWMPSSLLCNWQESLAQTLLDPDVDLESDKKHQTFNVWRHSYIKTCAAVDRELEQHHKIDSFQSGTTALTIVRQNIFVANVGDSRAVLATTSDDGNLVAVQLTVDFKPNLPQESERILQCKGRVFCLDDEPGVHRIWLPDQQSPGLAMSRAFGDYCIKDFGLISVPEVTHRHNRQRPICCAGNRWEEVASTETLLSISWLRKLVDVFLCCEAEFKAVLIMGRDPSQICKPPLDRLIPELLDRAVKALDICNAVSSGIDSVRQYQKFAEIAVSALEQKPMDDGQVKRARKALNSLLTAMKVDDKEKDFKGAERTWSFGRRGNTNPFHKERAARYFRSLSMIIAKNWSASKQIQAMSSNLVPPRGGEPTGLALPVYVMSSVMVFVMWALVAALPCQERSGLATHFPIPRQLTWAHSMIGLQERIGEEWKKKEKKGSVGLLEEMQRMEKLALNLIEFADGFQFPGETEKMEEVAAQVAELAEIFRKMGEGLVPLQAQIREVFHRIVRSRTEVLEVLDHAAKISQPTT</sequence>
<dbReference type="EMBL" id="JAAGAX010000008">
    <property type="protein sequence ID" value="KAF2307283.1"/>
    <property type="molecule type" value="Genomic_DNA"/>
</dbReference>